<keyword evidence="1" id="KW-0238">DNA-binding</keyword>
<gene>
    <name evidence="1" type="ORF">GPZ80_02630</name>
</gene>
<proteinExistence type="predicted"/>
<accession>A0ABR7L0E3</accession>
<dbReference type="InterPro" id="IPR009351">
    <property type="entry name" value="AlkZ-like"/>
</dbReference>
<sequence>MAYRIAAHGLHRDTADLPVLDLGIQDAGAASPRVAMAARLSVGADLDDPSLTTVWTFRGAPHVIRRADVATMAAGLWPRSDADAIARLSGVGVVFKRAGIPGLTAFTAGAEAMRAVVDREKTRGEVSTEVTARLPAEYSYDCRTCQATHVYGSLFQLVGLAAGVGVHGQSRPTTLSPLPGRHRVPKQSAGAGPLISAYLRLHGPAGKAEAAAFLETTRSEAAAMWPDGLVEVTVDGRTAHLPEDSVAALRDAPDPRLVRLLPPFDPLLQSRDRDLLVPDARRRKQLWRPIGNPGAVLADGEIVGVWRTKATARKVTVTVTAFERLTKAVTAEIEAEAEHVARARGVGAAVVDFA</sequence>
<dbReference type="Proteomes" id="UP000734823">
    <property type="component" value="Unassembled WGS sequence"/>
</dbReference>
<organism evidence="1 2">
    <name type="scientific">Actinokineospora xionganensis</name>
    <dbReference type="NCBI Taxonomy" id="2684470"/>
    <lineage>
        <taxon>Bacteria</taxon>
        <taxon>Bacillati</taxon>
        <taxon>Actinomycetota</taxon>
        <taxon>Actinomycetes</taxon>
        <taxon>Pseudonocardiales</taxon>
        <taxon>Pseudonocardiaceae</taxon>
        <taxon>Actinokineospora</taxon>
    </lineage>
</organism>
<protein>
    <submittedName>
        <fullName evidence="1">Winged helix DNA-binding domain-containing protein</fullName>
    </submittedName>
</protein>
<dbReference type="PANTHER" id="PTHR38479">
    <property type="entry name" value="LMO0824 PROTEIN"/>
    <property type="match status" value="1"/>
</dbReference>
<dbReference type="PANTHER" id="PTHR38479:SF2">
    <property type="entry name" value="WINGED HELIX DNA-BINDING DOMAIN-CONTAINING PROTEIN"/>
    <property type="match status" value="1"/>
</dbReference>
<evidence type="ECO:0000313" key="1">
    <source>
        <dbReference type="EMBL" id="MBC6446067.1"/>
    </source>
</evidence>
<evidence type="ECO:0000313" key="2">
    <source>
        <dbReference type="Proteomes" id="UP000734823"/>
    </source>
</evidence>
<dbReference type="EMBL" id="JABVED010000001">
    <property type="protein sequence ID" value="MBC6446067.1"/>
    <property type="molecule type" value="Genomic_DNA"/>
</dbReference>
<name>A0ABR7L0E3_9PSEU</name>
<reference evidence="1 2" key="1">
    <citation type="submission" date="2020-06" db="EMBL/GenBank/DDBJ databases">
        <title>Actinokineospora xiongansis sp. nov., isolated from soil of Baiyangdian.</title>
        <authorList>
            <person name="Zhang X."/>
        </authorList>
    </citation>
    <scope>NUCLEOTIDE SEQUENCE [LARGE SCALE GENOMIC DNA]</scope>
    <source>
        <strain evidence="1 2">HBU206404</strain>
    </source>
</reference>
<dbReference type="Pfam" id="PF06224">
    <property type="entry name" value="AlkZ-like"/>
    <property type="match status" value="1"/>
</dbReference>
<comment type="caution">
    <text evidence="1">The sequence shown here is derived from an EMBL/GenBank/DDBJ whole genome shotgun (WGS) entry which is preliminary data.</text>
</comment>
<keyword evidence="2" id="KW-1185">Reference proteome</keyword>
<dbReference type="GO" id="GO:0003677">
    <property type="term" value="F:DNA binding"/>
    <property type="evidence" value="ECO:0007669"/>
    <property type="project" value="UniProtKB-KW"/>
</dbReference>